<dbReference type="AlphaFoldDB" id="A0A7W5DT04"/>
<protein>
    <submittedName>
        <fullName evidence="2">TM2 domain-containing membrane protein YozV</fullName>
    </submittedName>
</protein>
<proteinExistence type="predicted"/>
<feature type="chain" id="PRO_5031570101" evidence="1">
    <location>
        <begin position="20"/>
        <end position="224"/>
    </location>
</feature>
<gene>
    <name evidence="2" type="ORF">FHX64_002418</name>
</gene>
<organism evidence="2 3">
    <name type="scientific">Microbacter margulisiae</name>
    <dbReference type="NCBI Taxonomy" id="1350067"/>
    <lineage>
        <taxon>Bacteria</taxon>
        <taxon>Pseudomonadati</taxon>
        <taxon>Bacteroidota</taxon>
        <taxon>Bacteroidia</taxon>
        <taxon>Bacteroidales</taxon>
        <taxon>Porphyromonadaceae</taxon>
        <taxon>Microbacter</taxon>
    </lineage>
</organism>
<evidence type="ECO:0000313" key="2">
    <source>
        <dbReference type="EMBL" id="MBB3188220.1"/>
    </source>
</evidence>
<dbReference type="RefSeq" id="WP_183413993.1">
    <property type="nucleotide sequence ID" value="NZ_JACHYB010000002.1"/>
</dbReference>
<feature type="signal peptide" evidence="1">
    <location>
        <begin position="1"/>
        <end position="19"/>
    </location>
</feature>
<accession>A0A7W5DT04</accession>
<name>A0A7W5DT04_9PORP</name>
<reference evidence="2 3" key="1">
    <citation type="submission" date="2020-08" db="EMBL/GenBank/DDBJ databases">
        <title>Genomic Encyclopedia of Type Strains, Phase IV (KMG-IV): sequencing the most valuable type-strain genomes for metagenomic binning, comparative biology and taxonomic classification.</title>
        <authorList>
            <person name="Goeker M."/>
        </authorList>
    </citation>
    <scope>NUCLEOTIDE SEQUENCE [LARGE SCALE GENOMIC DNA]</scope>
    <source>
        <strain evidence="2 3">DSM 27471</strain>
    </source>
</reference>
<evidence type="ECO:0000256" key="1">
    <source>
        <dbReference type="SAM" id="SignalP"/>
    </source>
</evidence>
<dbReference type="EMBL" id="JACHYB010000002">
    <property type="protein sequence ID" value="MBB3188220.1"/>
    <property type="molecule type" value="Genomic_DNA"/>
</dbReference>
<dbReference type="Proteomes" id="UP000544222">
    <property type="component" value="Unassembled WGS sequence"/>
</dbReference>
<comment type="caution">
    <text evidence="2">The sequence shown here is derived from an EMBL/GenBank/DDBJ whole genome shotgun (WGS) entry which is preliminary data.</text>
</comment>
<keyword evidence="3" id="KW-1185">Reference proteome</keyword>
<keyword evidence="1" id="KW-0732">Signal</keyword>
<evidence type="ECO:0000313" key="3">
    <source>
        <dbReference type="Proteomes" id="UP000544222"/>
    </source>
</evidence>
<sequence length="224" mass="24012">MKALLLTLVVIFAVVVAPAQTINNVPKESGTVIFLKSPQVKFHLNSQGLNLKHLNIQLAPLKVDVPNVLHNKMEMPSTQSQLSLNSDMASQFNNQDEVKDEAFSCTLSMLVPGLGQIYNGQIVKGVGMLAVSYGSLGMAAVASSKGNHTLATVGLATAAVTYVWSLFDSFISARSINNHRDLINIAVDGKNHFSVDPSFSTLHDLQGNVLPKSTNAGFLVAYAF</sequence>